<keyword evidence="5" id="KW-1185">Reference proteome</keyword>
<gene>
    <name evidence="4" type="ORF">ACJEBI_19765</name>
</gene>
<organism evidence="4 5">
    <name type="scientific">Bacillus salipaludis</name>
    <dbReference type="NCBI Taxonomy" id="2547811"/>
    <lineage>
        <taxon>Bacteria</taxon>
        <taxon>Bacillati</taxon>
        <taxon>Bacillota</taxon>
        <taxon>Bacilli</taxon>
        <taxon>Bacillales</taxon>
        <taxon>Bacillaceae</taxon>
        <taxon>Bacillus</taxon>
    </lineage>
</organism>
<dbReference type="InterPro" id="IPR005770">
    <property type="entry name" value="PhnD"/>
</dbReference>
<dbReference type="NCBIfam" id="TIGR01098">
    <property type="entry name" value="3A0109s03R"/>
    <property type="match status" value="1"/>
</dbReference>
<dbReference type="Proteomes" id="UP001623041">
    <property type="component" value="Unassembled WGS sequence"/>
</dbReference>
<evidence type="ECO:0000313" key="5">
    <source>
        <dbReference type="Proteomes" id="UP001623041"/>
    </source>
</evidence>
<dbReference type="Pfam" id="PF12974">
    <property type="entry name" value="Phosphonate-bd"/>
    <property type="match status" value="1"/>
</dbReference>
<sequence length="301" mass="33199">MLKKWVSILILAMLVFSLAACGSQKEDKASEGKKEATTKEVFKIGAIPDQNAADLDKGMTAVAKYLSEKTGLKVEFVPSVDYAALVTGFQRGEIHMAWFGGLTSVQARNLVPQAESIVQRPRDAEFHSVFITQTSENFTKLEDIKGKSFTFGSESSTSGHLMPRYFLTEAGINPDQDLDGKPNYSGSHDATYKLVESGAFKAGALNEAVWEAAVKEGKVDTNKVKVFYTTPAYFDYNWTINSNVEDVFGKGTKNKVKDALLSITGEQKDIAALFQTDSFVETKNDNYKKIEQVAKELKIIK</sequence>
<comment type="caution">
    <text evidence="4">The sequence shown here is derived from an EMBL/GenBank/DDBJ whole genome shotgun (WGS) entry which is preliminary data.</text>
</comment>
<evidence type="ECO:0000256" key="1">
    <source>
        <dbReference type="ARBA" id="ARBA00007162"/>
    </source>
</evidence>
<evidence type="ECO:0000256" key="3">
    <source>
        <dbReference type="SAM" id="SignalP"/>
    </source>
</evidence>
<protein>
    <submittedName>
        <fullName evidence="4">Selenate ABC transporter substrate-binding protein</fullName>
    </submittedName>
</protein>
<evidence type="ECO:0000313" key="4">
    <source>
        <dbReference type="EMBL" id="MFK9093705.1"/>
    </source>
</evidence>
<evidence type="ECO:0000256" key="2">
    <source>
        <dbReference type="ARBA" id="ARBA00022729"/>
    </source>
</evidence>
<dbReference type="InterPro" id="IPR030836">
    <property type="entry name" value="ABC_peri_PhnD-like"/>
</dbReference>
<dbReference type="PROSITE" id="PS51257">
    <property type="entry name" value="PROKAR_LIPOPROTEIN"/>
    <property type="match status" value="1"/>
</dbReference>
<dbReference type="PANTHER" id="PTHR35841">
    <property type="entry name" value="PHOSPHONATES-BINDING PERIPLASMIC PROTEIN"/>
    <property type="match status" value="1"/>
</dbReference>
<dbReference type="PANTHER" id="PTHR35841:SF1">
    <property type="entry name" value="PHOSPHONATES-BINDING PERIPLASMIC PROTEIN"/>
    <property type="match status" value="1"/>
</dbReference>
<dbReference type="EMBL" id="JBJHQH010000016">
    <property type="protein sequence ID" value="MFK9093705.1"/>
    <property type="molecule type" value="Genomic_DNA"/>
</dbReference>
<feature type="signal peptide" evidence="3">
    <location>
        <begin position="1"/>
        <end position="19"/>
    </location>
</feature>
<keyword evidence="2 3" id="KW-0732">Signal</keyword>
<feature type="chain" id="PRO_5046914132" evidence="3">
    <location>
        <begin position="20"/>
        <end position="301"/>
    </location>
</feature>
<dbReference type="Gene3D" id="3.40.190.10">
    <property type="entry name" value="Periplasmic binding protein-like II"/>
    <property type="match status" value="2"/>
</dbReference>
<proteinExistence type="inferred from homology"/>
<name>A0ABW8RNE6_9BACI</name>
<comment type="similarity">
    <text evidence="1">Belongs to the phosphate/phosphite/phosphonate binding protein family.</text>
</comment>
<dbReference type="NCBIfam" id="TIGR04553">
    <property type="entry name" value="ABC_peri_selen"/>
    <property type="match status" value="1"/>
</dbReference>
<dbReference type="SUPFAM" id="SSF53850">
    <property type="entry name" value="Periplasmic binding protein-like II"/>
    <property type="match status" value="1"/>
</dbReference>
<dbReference type="RefSeq" id="WP_406582202.1">
    <property type="nucleotide sequence ID" value="NZ_JBJHQH010000016.1"/>
</dbReference>
<accession>A0ABW8RNE6</accession>
<reference evidence="4 5" key="1">
    <citation type="submission" date="2024-11" db="EMBL/GenBank/DDBJ databases">
        <authorList>
            <person name="Lucas J.A."/>
        </authorList>
    </citation>
    <scope>NUCLEOTIDE SEQUENCE [LARGE SCALE GENOMIC DNA]</scope>
    <source>
        <strain evidence="4 5">Z 5.4</strain>
    </source>
</reference>